<feature type="compositionally biased region" description="Basic residues" evidence="1">
    <location>
        <begin position="445"/>
        <end position="458"/>
    </location>
</feature>
<evidence type="ECO:0000313" key="3">
    <source>
        <dbReference type="EMBL" id="TWT32831.1"/>
    </source>
</evidence>
<reference evidence="2 4" key="1">
    <citation type="submission" date="2019-02" db="EMBL/GenBank/DDBJ databases">
        <title>Deep-cultivation of Planctomycetes and their phenomic and genomic characterization uncovers novel biology.</title>
        <authorList>
            <person name="Wiegand S."/>
            <person name="Jogler M."/>
            <person name="Boedeker C."/>
            <person name="Pinto D."/>
            <person name="Vollmers J."/>
            <person name="Rivas-Marin E."/>
            <person name="Kohn T."/>
            <person name="Peeters S.H."/>
            <person name="Heuer A."/>
            <person name="Rast P."/>
            <person name="Oberbeckmann S."/>
            <person name="Bunk B."/>
            <person name="Jeske O."/>
            <person name="Meyerdierks A."/>
            <person name="Storesund J.E."/>
            <person name="Kallscheuer N."/>
            <person name="Luecker S."/>
            <person name="Lage O.M."/>
            <person name="Pohl T."/>
            <person name="Merkel B.J."/>
            <person name="Hornburger P."/>
            <person name="Mueller R.-W."/>
            <person name="Bruemmer F."/>
            <person name="Labrenz M."/>
            <person name="Spormann A.M."/>
            <person name="Op Den Camp H."/>
            <person name="Overmann J."/>
            <person name="Amann R."/>
            <person name="Jetten M.S.M."/>
            <person name="Mascher T."/>
            <person name="Medema M.H."/>
            <person name="Devos D.P."/>
            <person name="Kaster A.-K."/>
            <person name="Ovreas L."/>
            <person name="Rohde M."/>
            <person name="Galperin M.Y."/>
            <person name="Jogler C."/>
        </authorList>
    </citation>
    <scope>NUCLEOTIDE SEQUENCE [LARGE SCALE GENOMIC DNA]</scope>
    <source>
        <strain evidence="2 4">Enr8</strain>
    </source>
</reference>
<dbReference type="AlphaFoldDB" id="A0A5C5V446"/>
<gene>
    <name evidence="2" type="ORF">Enr8_25390</name>
    <name evidence="3" type="ORF">Enr8_26370</name>
</gene>
<keyword evidence="4" id="KW-1185">Reference proteome</keyword>
<dbReference type="Gene3D" id="3.40.50.300">
    <property type="entry name" value="P-loop containing nucleotide triphosphate hydrolases"/>
    <property type="match status" value="1"/>
</dbReference>
<evidence type="ECO:0000256" key="1">
    <source>
        <dbReference type="SAM" id="MobiDB-lite"/>
    </source>
</evidence>
<dbReference type="Pfam" id="PF13481">
    <property type="entry name" value="AAA_25"/>
    <property type="match status" value="1"/>
</dbReference>
<dbReference type="Proteomes" id="UP000318878">
    <property type="component" value="Unassembled WGS sequence"/>
</dbReference>
<comment type="caution">
    <text evidence="2">The sequence shown here is derived from an EMBL/GenBank/DDBJ whole genome shotgun (WGS) entry which is preliminary data.</text>
</comment>
<accession>A0A5C5V446</accession>
<feature type="region of interest" description="Disordered" evidence="1">
    <location>
        <begin position="20"/>
        <end position="42"/>
    </location>
</feature>
<proteinExistence type="predicted"/>
<organism evidence="2 4">
    <name type="scientific">Blastopirellula retiformator</name>
    <dbReference type="NCBI Taxonomy" id="2527970"/>
    <lineage>
        <taxon>Bacteria</taxon>
        <taxon>Pseudomonadati</taxon>
        <taxon>Planctomycetota</taxon>
        <taxon>Planctomycetia</taxon>
        <taxon>Pirellulales</taxon>
        <taxon>Pirellulaceae</taxon>
        <taxon>Blastopirellula</taxon>
    </lineage>
</organism>
<feature type="region of interest" description="Disordered" evidence="1">
    <location>
        <begin position="427"/>
        <end position="458"/>
    </location>
</feature>
<dbReference type="EMBL" id="SJPF01000003">
    <property type="protein sequence ID" value="TWT32733.1"/>
    <property type="molecule type" value="Genomic_DNA"/>
</dbReference>
<feature type="region of interest" description="Disordered" evidence="1">
    <location>
        <begin position="382"/>
        <end position="415"/>
    </location>
</feature>
<protein>
    <submittedName>
        <fullName evidence="2">Uncharacterized protein</fullName>
    </submittedName>
</protein>
<evidence type="ECO:0000313" key="4">
    <source>
        <dbReference type="Proteomes" id="UP000318878"/>
    </source>
</evidence>
<sequence>MSIAMLESCELQQPSFENQSCVEAAPSRTSQPETAPSDSPLTSVTTAQMFARRRPPAWLLPGMLRQHQAAVLLGPSRCLKSSIAIDLAGALATGGTFLGQFAAERAFRVGFVAGEATRDVAVDLTVRWASANGTELESLERLTWSFDLASLDGPANLRRLSDWIERHKLEVVLIDAADLLAPTRRGAAAQLRDLVRCIQNAGATPIFCCPLRKEPKPRPLGTADLAGDPCDAIARQWILVNRREAFVPGSGAHRLWLTYGGSGAVGDQLGVDIDEGAAGDAWQVTPRDLASIRAEEADQIAADQAEHLRWKLRAVLKRVDPLLATKLKIRELSGMNGGKFAATWDRMVADGEIVPIRPRYAAAAQFGEPCYRLADGAEKKEASRVHSPLADDNDELQDRPEKNEPRSPLPSDEPGFVTLTCAELLALDEAEQKKAPPSPVPTPRQRPRQLPKKKKRRR</sequence>
<feature type="compositionally biased region" description="Basic and acidic residues" evidence="1">
    <location>
        <begin position="396"/>
        <end position="405"/>
    </location>
</feature>
<name>A0A5C5V446_9BACT</name>
<dbReference type="SUPFAM" id="SSF52540">
    <property type="entry name" value="P-loop containing nucleoside triphosphate hydrolases"/>
    <property type="match status" value="1"/>
</dbReference>
<dbReference type="EMBL" id="SJPF01000003">
    <property type="protein sequence ID" value="TWT32831.1"/>
    <property type="molecule type" value="Genomic_DNA"/>
</dbReference>
<evidence type="ECO:0000313" key="2">
    <source>
        <dbReference type="EMBL" id="TWT32733.1"/>
    </source>
</evidence>
<dbReference type="InterPro" id="IPR027417">
    <property type="entry name" value="P-loop_NTPase"/>
</dbReference>